<accession>A0A238YZA4</accession>
<evidence type="ECO:0000256" key="1">
    <source>
        <dbReference type="SAM" id="SignalP"/>
    </source>
</evidence>
<sequence>MKPIKSIVIVLLICISQGLNAQTKKDVASFNKVIISPHIETTFVQGNEESVTILDNALSDNIVNIEVSGGTLRVYLDDAKVTTKHIKVVKDGMKKSIPLYKGKILTIKVTYKDIDNLSLRGEQRTVCESSLDVETFKLNIYGESEVFFNEINFKDFDVDIYGDSQLTIQKGTTEHQKITVYGEGEVDLASVDNTTSKLKAYGETEFRVQASKRIKFSAFGEAELYYKGTAKVSKGLSFGDSKINRID</sequence>
<reference evidence="3 4" key="1">
    <citation type="submission" date="2017-06" db="EMBL/GenBank/DDBJ databases">
        <authorList>
            <person name="Kim H.J."/>
            <person name="Triplett B.A."/>
        </authorList>
    </citation>
    <scope>NUCLEOTIDE SEQUENCE [LARGE SCALE GENOMIC DNA]</scope>
    <source>
        <strain evidence="3 4">DSM 25597</strain>
    </source>
</reference>
<dbReference type="OrthoDB" id="943856at2"/>
<dbReference type="EMBL" id="FZNY01000002">
    <property type="protein sequence ID" value="SNR76410.1"/>
    <property type="molecule type" value="Genomic_DNA"/>
</dbReference>
<dbReference type="Pfam" id="PF10988">
    <property type="entry name" value="DUF2807"/>
    <property type="match status" value="1"/>
</dbReference>
<gene>
    <name evidence="3" type="ORF">SAMN06265376_102479</name>
</gene>
<organism evidence="3 4">
    <name type="scientific">Dokdonia pacifica</name>
    <dbReference type="NCBI Taxonomy" id="1627892"/>
    <lineage>
        <taxon>Bacteria</taxon>
        <taxon>Pseudomonadati</taxon>
        <taxon>Bacteroidota</taxon>
        <taxon>Flavobacteriia</taxon>
        <taxon>Flavobacteriales</taxon>
        <taxon>Flavobacteriaceae</taxon>
        <taxon>Dokdonia</taxon>
    </lineage>
</organism>
<evidence type="ECO:0000313" key="3">
    <source>
        <dbReference type="EMBL" id="SNR76410.1"/>
    </source>
</evidence>
<evidence type="ECO:0000313" key="4">
    <source>
        <dbReference type="Proteomes" id="UP000198379"/>
    </source>
</evidence>
<dbReference type="InterPro" id="IPR021255">
    <property type="entry name" value="DUF2807"/>
</dbReference>
<dbReference type="Gene3D" id="2.160.20.120">
    <property type="match status" value="1"/>
</dbReference>
<feature type="chain" id="PRO_5013235125" evidence="1">
    <location>
        <begin position="22"/>
        <end position="247"/>
    </location>
</feature>
<proteinExistence type="predicted"/>
<keyword evidence="1" id="KW-0732">Signal</keyword>
<protein>
    <submittedName>
        <fullName evidence="3">Putative auto-transporter adhesin, head GIN domain</fullName>
    </submittedName>
</protein>
<feature type="signal peptide" evidence="1">
    <location>
        <begin position="1"/>
        <end position="21"/>
    </location>
</feature>
<feature type="domain" description="Putative auto-transporter adhesin head GIN" evidence="2">
    <location>
        <begin position="30"/>
        <end position="230"/>
    </location>
</feature>
<dbReference type="RefSeq" id="WP_089371220.1">
    <property type="nucleotide sequence ID" value="NZ_BMEP01000001.1"/>
</dbReference>
<name>A0A238YZA4_9FLAO</name>
<dbReference type="AlphaFoldDB" id="A0A238YZA4"/>
<dbReference type="Proteomes" id="UP000198379">
    <property type="component" value="Unassembled WGS sequence"/>
</dbReference>
<evidence type="ECO:0000259" key="2">
    <source>
        <dbReference type="Pfam" id="PF10988"/>
    </source>
</evidence>
<keyword evidence="4" id="KW-1185">Reference proteome</keyword>